<dbReference type="PANTHER" id="PTHR30511:SF3">
    <property type="entry name" value="LYSINE RACEMASE"/>
    <property type="match status" value="1"/>
</dbReference>
<name>A0A8X8GK68_STAHO</name>
<gene>
    <name evidence="5" type="ORF">J7T32_010455</name>
</gene>
<dbReference type="InterPro" id="IPR001608">
    <property type="entry name" value="Ala_racemase_N"/>
</dbReference>
<organism evidence="5 6">
    <name type="scientific">Staphylococcus hominis</name>
    <dbReference type="NCBI Taxonomy" id="1290"/>
    <lineage>
        <taxon>Bacteria</taxon>
        <taxon>Bacillati</taxon>
        <taxon>Bacillota</taxon>
        <taxon>Bacilli</taxon>
        <taxon>Bacillales</taxon>
        <taxon>Staphylococcaceae</taxon>
        <taxon>Staphylococcus</taxon>
    </lineage>
</organism>
<evidence type="ECO:0000256" key="2">
    <source>
        <dbReference type="ARBA" id="ARBA00022898"/>
    </source>
</evidence>
<sequence length="353" mass="41098">MSRIVINLSKIEYNAHVLKMLFDSKNIAMIPVIKSIAGDEHIIKRLMKVGFNYFAESRLENIPQQFTKDCQFLLLRSPLKHQYEDLIKKSYVSIQTEMATIHQLNHIANEMSNQHQVILMVDWKDQREGVLPYDIVEYIHEIKLMNNIKLLGLAFNFMCFKSKAPTLNDIDEINQFVHHVQYETGVSFEVISGGNSSMLPLLKQYDLGCINELRIGETLFRGVDTTTNQNIPELFQNAILLEAEIIEIKPRYTKTKESYLQAIVDVGYIDTVIEKIKPLNHRIEIMGASSDHLMIDLKEEINYKVGDCIPFSLEYEALSQLMYHQRMEKYYSEEHTISQRINNLNQSKYINNK</sequence>
<dbReference type="GO" id="GO:0005829">
    <property type="term" value="C:cytosol"/>
    <property type="evidence" value="ECO:0007669"/>
    <property type="project" value="TreeGrafter"/>
</dbReference>
<comment type="cofactor">
    <cofactor evidence="1">
        <name>pyridoxal 5'-phosphate</name>
        <dbReference type="ChEBI" id="CHEBI:597326"/>
    </cofactor>
</comment>
<keyword evidence="6" id="KW-1185">Reference proteome</keyword>
<evidence type="ECO:0000259" key="4">
    <source>
        <dbReference type="Pfam" id="PF01168"/>
    </source>
</evidence>
<proteinExistence type="predicted"/>
<evidence type="ECO:0000313" key="5">
    <source>
        <dbReference type="EMBL" id="MCM5673159.1"/>
    </source>
</evidence>
<keyword evidence="2" id="KW-0663">Pyridoxal phosphate</keyword>
<dbReference type="RefSeq" id="WP_017175374.1">
    <property type="nucleotide sequence ID" value="NZ_CANLYX010000003.1"/>
</dbReference>
<reference evidence="5 6" key="1">
    <citation type="submission" date="2022-06" db="EMBL/GenBank/DDBJ databases">
        <title>Staphylococcus hominis ShoR14 genome sequence.</title>
        <authorList>
            <person name="Yeo C.C."/>
            <person name="Chew C.H."/>
            <person name="Che Hamzah A.M."/>
            <person name="Al-Trad E.I."/>
        </authorList>
    </citation>
    <scope>NUCLEOTIDE SEQUENCE [LARGE SCALE GENOMIC DNA]</scope>
    <source>
        <strain evidence="5 6">ShoR14</strain>
    </source>
</reference>
<protein>
    <submittedName>
        <fullName evidence="5">Alanine racemase</fullName>
        <ecNumber evidence="5">5.1.1.1</ecNumber>
    </submittedName>
</protein>
<dbReference type="InterPro" id="IPR029066">
    <property type="entry name" value="PLP-binding_barrel"/>
</dbReference>
<dbReference type="EMBL" id="JAGHKT020000020">
    <property type="protein sequence ID" value="MCM5673159.1"/>
    <property type="molecule type" value="Genomic_DNA"/>
</dbReference>
<evidence type="ECO:0000256" key="1">
    <source>
        <dbReference type="ARBA" id="ARBA00001933"/>
    </source>
</evidence>
<keyword evidence="3 5" id="KW-0413">Isomerase</keyword>
<comment type="caution">
    <text evidence="5">The sequence shown here is derived from an EMBL/GenBank/DDBJ whole genome shotgun (WGS) entry which is preliminary data.</text>
</comment>
<dbReference type="Pfam" id="PF01168">
    <property type="entry name" value="Ala_racemase_N"/>
    <property type="match status" value="1"/>
</dbReference>
<dbReference type="AlphaFoldDB" id="A0A8X8GK68"/>
<dbReference type="Proteomes" id="UP000665944">
    <property type="component" value="Unassembled WGS sequence"/>
</dbReference>
<dbReference type="SUPFAM" id="SSF51419">
    <property type="entry name" value="PLP-binding barrel"/>
    <property type="match status" value="1"/>
</dbReference>
<evidence type="ECO:0000313" key="6">
    <source>
        <dbReference type="Proteomes" id="UP000665944"/>
    </source>
</evidence>
<feature type="domain" description="Alanine racemase N-terminal" evidence="4">
    <location>
        <begin position="6"/>
        <end position="220"/>
    </location>
</feature>
<evidence type="ECO:0000256" key="3">
    <source>
        <dbReference type="ARBA" id="ARBA00023235"/>
    </source>
</evidence>
<dbReference type="PANTHER" id="PTHR30511">
    <property type="entry name" value="ALANINE RACEMASE"/>
    <property type="match status" value="1"/>
</dbReference>
<dbReference type="InterPro" id="IPR000821">
    <property type="entry name" value="Ala_racemase"/>
</dbReference>
<dbReference type="EC" id="5.1.1.1" evidence="5"/>
<dbReference type="Gene3D" id="3.20.20.10">
    <property type="entry name" value="Alanine racemase"/>
    <property type="match status" value="1"/>
</dbReference>
<dbReference type="GO" id="GO:0008784">
    <property type="term" value="F:alanine racemase activity"/>
    <property type="evidence" value="ECO:0007669"/>
    <property type="project" value="UniProtKB-EC"/>
</dbReference>
<dbReference type="GO" id="GO:0030170">
    <property type="term" value="F:pyridoxal phosphate binding"/>
    <property type="evidence" value="ECO:0007669"/>
    <property type="project" value="TreeGrafter"/>
</dbReference>
<accession>A0A8X8GK68</accession>